<dbReference type="InterPro" id="IPR029058">
    <property type="entry name" value="AB_hydrolase_fold"/>
</dbReference>
<proteinExistence type="predicted"/>
<reference evidence="3 4" key="1">
    <citation type="submission" date="2014-03" db="EMBL/GenBank/DDBJ databases">
        <title>The Genome Sequence of Plasmodium fragile nilgiri.</title>
        <authorList>
            <consortium name="The Broad Institute Genomics Platform"/>
            <consortium name="The Broad Institute Genome Sequencing Center for Infectious Disease"/>
            <person name="Neafsey D."/>
            <person name="Duraisingh M."/>
            <person name="Young S.K."/>
            <person name="Zeng Q."/>
            <person name="Gargeya S."/>
            <person name="Abouelleil A."/>
            <person name="Alvarado L."/>
            <person name="Chapman S.B."/>
            <person name="Gainer-Dewar J."/>
            <person name="Goldberg J."/>
            <person name="Griggs A."/>
            <person name="Gujja S."/>
            <person name="Hansen M."/>
            <person name="Howarth C."/>
            <person name="Imamovic A."/>
            <person name="Larimer J."/>
            <person name="Pearson M."/>
            <person name="Poon T.W."/>
            <person name="Priest M."/>
            <person name="Roberts A."/>
            <person name="Saif S."/>
            <person name="Shea T."/>
            <person name="Sykes S."/>
            <person name="Wortman J."/>
            <person name="Nusbaum C."/>
            <person name="Birren B."/>
        </authorList>
    </citation>
    <scope>NUCLEOTIDE SEQUENCE [LARGE SCALE GENOMIC DNA]</scope>
    <source>
        <strain evidence="4">nilgiri</strain>
    </source>
</reference>
<dbReference type="InterPro" id="IPR006494">
    <property type="entry name" value="PST_A"/>
</dbReference>
<dbReference type="AlphaFoldDB" id="A0A0D9QMJ3"/>
<dbReference type="Pfam" id="PF12146">
    <property type="entry name" value="Hydrolase_4"/>
    <property type="match status" value="2"/>
</dbReference>
<feature type="region of interest" description="Disordered" evidence="1">
    <location>
        <begin position="150"/>
        <end position="177"/>
    </location>
</feature>
<dbReference type="OMA" id="DDSICHY"/>
<evidence type="ECO:0000259" key="2">
    <source>
        <dbReference type="Pfam" id="PF12146"/>
    </source>
</evidence>
<dbReference type="Proteomes" id="UP000054561">
    <property type="component" value="Unassembled WGS sequence"/>
</dbReference>
<protein>
    <recommendedName>
        <fullName evidence="2">Serine aminopeptidase S33 domain-containing protein</fullName>
    </recommendedName>
</protein>
<evidence type="ECO:0000313" key="4">
    <source>
        <dbReference type="Proteomes" id="UP000054561"/>
    </source>
</evidence>
<name>A0A0D9QMJ3_PLAFR</name>
<evidence type="ECO:0000256" key="1">
    <source>
        <dbReference type="SAM" id="MobiDB-lite"/>
    </source>
</evidence>
<evidence type="ECO:0000313" key="3">
    <source>
        <dbReference type="EMBL" id="KJP88300.1"/>
    </source>
</evidence>
<accession>A0A0D9QMJ3</accession>
<dbReference type="RefSeq" id="XP_012335138.1">
    <property type="nucleotide sequence ID" value="XM_012479715.1"/>
</dbReference>
<dbReference type="OrthoDB" id="2498029at2759"/>
<dbReference type="VEuPathDB" id="PlasmoDB:AK88_02081"/>
<dbReference type="SUPFAM" id="SSF53474">
    <property type="entry name" value="alpha/beta-Hydrolases"/>
    <property type="match status" value="1"/>
</dbReference>
<dbReference type="InterPro" id="IPR022742">
    <property type="entry name" value="Hydrolase_4"/>
</dbReference>
<dbReference type="EMBL" id="KQ001663">
    <property type="protein sequence ID" value="KJP88300.1"/>
    <property type="molecule type" value="Genomic_DNA"/>
</dbReference>
<sequence length="387" mass="44972">MVENEVNDQDIRFVRSRERLDGRPTIRSFFNKDGLLLKTYGWIVKNAVGLIVLIHGLNSHTRFSFLRHNVHVLNNNRAILMDGNNYYIYKDSWVEHFNKHGYSVFGLDLQGHGESEGWNNLSLNVKDFDDLVHDVLDYIPKIQNDSIQYLNNDSGTNSTSNSDSRRRGESSSNDRLANPIRAPLPVYLIGQSMGGNVALRALQLVGKYKGLNRRLNIRGCVSLSGMISIESLGLPSSYMYKCFLMPLSRFISDFLPTLRFLCERPYRRFKYIRDIGRYDTMRYRRGITLRLAYELLKAMYNLDRDLRHMPTDIPVMLIHSSKDKLCYPGGVISFYNRLHIGNKELHLLNYMEHMLTMEPGNERVLYKIMYWLQNMARPQTVSAPKIN</sequence>
<feature type="domain" description="Serine aminopeptidase S33" evidence="2">
    <location>
        <begin position="184"/>
        <end position="359"/>
    </location>
</feature>
<gene>
    <name evidence="3" type="ORF">AK88_02081</name>
</gene>
<dbReference type="GeneID" id="24267395"/>
<dbReference type="Gene3D" id="3.40.50.1820">
    <property type="entry name" value="alpha/beta hydrolase"/>
    <property type="match status" value="1"/>
</dbReference>
<organism evidence="3 4">
    <name type="scientific">Plasmodium fragile</name>
    <dbReference type="NCBI Taxonomy" id="5857"/>
    <lineage>
        <taxon>Eukaryota</taxon>
        <taxon>Sar</taxon>
        <taxon>Alveolata</taxon>
        <taxon>Apicomplexa</taxon>
        <taxon>Aconoidasida</taxon>
        <taxon>Haemosporida</taxon>
        <taxon>Plasmodiidae</taxon>
        <taxon>Plasmodium</taxon>
        <taxon>Plasmodium (Plasmodium)</taxon>
    </lineage>
</organism>
<dbReference type="InterPro" id="IPR051044">
    <property type="entry name" value="MAG_DAG_Lipase"/>
</dbReference>
<feature type="compositionally biased region" description="Low complexity" evidence="1">
    <location>
        <begin position="151"/>
        <end position="162"/>
    </location>
</feature>
<dbReference type="PANTHER" id="PTHR11614">
    <property type="entry name" value="PHOSPHOLIPASE-RELATED"/>
    <property type="match status" value="1"/>
</dbReference>
<feature type="domain" description="Serine aminopeptidase S33" evidence="2">
    <location>
        <begin position="91"/>
        <end position="145"/>
    </location>
</feature>
<keyword evidence="4" id="KW-1185">Reference proteome</keyword>
<dbReference type="NCBIfam" id="TIGR01607">
    <property type="entry name" value="PST-A"/>
    <property type="match status" value="1"/>
</dbReference>